<feature type="region of interest" description="Disordered" evidence="6">
    <location>
        <begin position="1"/>
        <end position="103"/>
    </location>
</feature>
<feature type="compositionally biased region" description="Polar residues" evidence="6">
    <location>
        <begin position="31"/>
        <end position="60"/>
    </location>
</feature>
<evidence type="ECO:0000313" key="8">
    <source>
        <dbReference type="Proteomes" id="UP000887540"/>
    </source>
</evidence>
<dbReference type="FunFam" id="1.10.10.10:FF:000135">
    <property type="entry name" value="forkhead box protein G1"/>
    <property type="match status" value="1"/>
</dbReference>
<dbReference type="PROSITE" id="PS50039">
    <property type="entry name" value="FORK_HEAD_3"/>
    <property type="match status" value="1"/>
</dbReference>
<accession>A0A914DTW7</accession>
<keyword evidence="8" id="KW-1185">Reference proteome</keyword>
<evidence type="ECO:0000259" key="7">
    <source>
        <dbReference type="PROSITE" id="PS50039"/>
    </source>
</evidence>
<comment type="subcellular location">
    <subcellularLocation>
        <location evidence="5">Nucleus</location>
    </subcellularLocation>
</comment>
<evidence type="ECO:0000256" key="6">
    <source>
        <dbReference type="SAM" id="MobiDB-lite"/>
    </source>
</evidence>
<dbReference type="InterPro" id="IPR047208">
    <property type="entry name" value="FOXG1"/>
</dbReference>
<feature type="domain" description="Fork-head" evidence="7">
    <location>
        <begin position="103"/>
        <end position="198"/>
    </location>
</feature>
<dbReference type="GO" id="GO:0003700">
    <property type="term" value="F:DNA-binding transcription factor activity"/>
    <property type="evidence" value="ECO:0007669"/>
    <property type="project" value="InterPro"/>
</dbReference>
<dbReference type="InterPro" id="IPR030456">
    <property type="entry name" value="TF_fork_head_CS_2"/>
</dbReference>
<evidence type="ECO:0000256" key="2">
    <source>
        <dbReference type="ARBA" id="ARBA00056063"/>
    </source>
</evidence>
<dbReference type="SMART" id="SM00339">
    <property type="entry name" value="FH"/>
    <property type="match status" value="1"/>
</dbReference>
<keyword evidence="1 5" id="KW-0238">DNA-binding</keyword>
<feature type="compositionally biased region" description="Low complexity" evidence="6">
    <location>
        <begin position="73"/>
        <end position="91"/>
    </location>
</feature>
<name>A0A914DTW7_9BILA</name>
<comment type="function">
    <text evidence="2">Transcription factor. Plays a role in embryogenesis and later development, perhaps acting redundantly with forkhead protein pes-1.</text>
</comment>
<dbReference type="GO" id="GO:0006357">
    <property type="term" value="P:regulation of transcription by RNA polymerase II"/>
    <property type="evidence" value="ECO:0007669"/>
    <property type="project" value="TreeGrafter"/>
</dbReference>
<feature type="compositionally biased region" description="Basic and acidic residues" evidence="6">
    <location>
        <begin position="21"/>
        <end position="30"/>
    </location>
</feature>
<dbReference type="WBParaSite" id="ACRNAN_scaffold375.g10790.t1">
    <property type="protein sequence ID" value="ACRNAN_scaffold375.g10790.t1"/>
    <property type="gene ID" value="ACRNAN_scaffold375.g10790"/>
</dbReference>
<dbReference type="PANTHER" id="PTHR46617:SF3">
    <property type="entry name" value="FORKHEAD BOX PROTEIN G1"/>
    <property type="match status" value="1"/>
</dbReference>
<organism evidence="8 9">
    <name type="scientific">Acrobeloides nanus</name>
    <dbReference type="NCBI Taxonomy" id="290746"/>
    <lineage>
        <taxon>Eukaryota</taxon>
        <taxon>Metazoa</taxon>
        <taxon>Ecdysozoa</taxon>
        <taxon>Nematoda</taxon>
        <taxon>Chromadorea</taxon>
        <taxon>Rhabditida</taxon>
        <taxon>Tylenchina</taxon>
        <taxon>Cephalobomorpha</taxon>
        <taxon>Cephaloboidea</taxon>
        <taxon>Cephalobidae</taxon>
        <taxon>Acrobeloides</taxon>
    </lineage>
</organism>
<evidence type="ECO:0000256" key="3">
    <source>
        <dbReference type="ARBA" id="ARBA00071019"/>
    </source>
</evidence>
<dbReference type="InterPro" id="IPR036390">
    <property type="entry name" value="WH_DNA-bd_sf"/>
</dbReference>
<dbReference type="InterPro" id="IPR036388">
    <property type="entry name" value="WH-like_DNA-bd_sf"/>
</dbReference>
<dbReference type="PROSITE" id="PS00658">
    <property type="entry name" value="FORK_HEAD_2"/>
    <property type="match status" value="1"/>
</dbReference>
<dbReference type="AlphaFoldDB" id="A0A914DTW7"/>
<protein>
    <recommendedName>
        <fullName evidence="3">Forkhead box protein fkh-2</fullName>
    </recommendedName>
    <alternativeName>
        <fullName evidence="4">Forkhead transcription factor family member fkh-2</fullName>
    </alternativeName>
</protein>
<proteinExistence type="predicted"/>
<dbReference type="GO" id="GO:0005634">
    <property type="term" value="C:nucleus"/>
    <property type="evidence" value="ECO:0007669"/>
    <property type="project" value="UniProtKB-SubCell"/>
</dbReference>
<sequence>MSKFSISDLCPEVAPKAQPEILKEAKREASTPESTPLSEDSFSFCQDSSDLADPNQIQESFKNESHEEMDPETSTSKHSTGSSSASTSSGSDEAGPSNDKEEKPNLSYNALIMRALQSSKDGKLTLNGIYEYIMNNYPFYKNNKRGWQNSIRHNLSLNKIFVKVQRNYDDPGKGNYWMLDQSFKDQIYIGDSTGKLRRRPAAARARFDTYKQFGCSTPPNFNLLCHPATNGGILQQHYPFAAAALPPNFQLPTQFQQALIRNTMMGLPNRGTIPEMMQQGAGILPQLGPLIRQPFLVLPPGVQEELTRLYLNDIQAQQAVQNNCKI</sequence>
<dbReference type="PANTHER" id="PTHR46617">
    <property type="entry name" value="FORKHEAD BOX PROTEIN G1"/>
    <property type="match status" value="1"/>
</dbReference>
<dbReference type="Pfam" id="PF00250">
    <property type="entry name" value="Forkhead"/>
    <property type="match status" value="1"/>
</dbReference>
<dbReference type="GO" id="GO:1990837">
    <property type="term" value="F:sequence-specific double-stranded DNA binding"/>
    <property type="evidence" value="ECO:0007669"/>
    <property type="project" value="TreeGrafter"/>
</dbReference>
<evidence type="ECO:0000256" key="4">
    <source>
        <dbReference type="ARBA" id="ARBA00077297"/>
    </source>
</evidence>
<dbReference type="PRINTS" id="PR00053">
    <property type="entry name" value="FORKHEAD"/>
</dbReference>
<evidence type="ECO:0000313" key="9">
    <source>
        <dbReference type="WBParaSite" id="ACRNAN_scaffold375.g10790.t1"/>
    </source>
</evidence>
<feature type="DNA-binding region" description="Fork-head" evidence="5">
    <location>
        <begin position="103"/>
        <end position="198"/>
    </location>
</feature>
<dbReference type="SUPFAM" id="SSF46785">
    <property type="entry name" value="Winged helix' DNA-binding domain"/>
    <property type="match status" value="1"/>
</dbReference>
<keyword evidence="5" id="KW-0539">Nucleus</keyword>
<evidence type="ECO:0000256" key="1">
    <source>
        <dbReference type="ARBA" id="ARBA00023125"/>
    </source>
</evidence>
<reference evidence="9" key="1">
    <citation type="submission" date="2022-11" db="UniProtKB">
        <authorList>
            <consortium name="WormBaseParasite"/>
        </authorList>
    </citation>
    <scope>IDENTIFICATION</scope>
</reference>
<dbReference type="InterPro" id="IPR001766">
    <property type="entry name" value="Fork_head_dom"/>
</dbReference>
<dbReference type="Proteomes" id="UP000887540">
    <property type="component" value="Unplaced"/>
</dbReference>
<evidence type="ECO:0000256" key="5">
    <source>
        <dbReference type="PROSITE-ProRule" id="PRU00089"/>
    </source>
</evidence>
<dbReference type="Gene3D" id="1.10.10.10">
    <property type="entry name" value="Winged helix-like DNA-binding domain superfamily/Winged helix DNA-binding domain"/>
    <property type="match status" value="1"/>
</dbReference>